<keyword evidence="1" id="KW-0328">Glycosyltransferase</keyword>
<feature type="region of interest" description="Disordered" evidence="5">
    <location>
        <begin position="112"/>
        <end position="150"/>
    </location>
</feature>
<proteinExistence type="predicted"/>
<keyword evidence="4" id="KW-0520">NAD</keyword>
<dbReference type="Gene3D" id="3.90.228.10">
    <property type="match status" value="1"/>
</dbReference>
<sequence length="462" mass="50934">MAGDRVEIPEYLTLQGLGALKMGQIRFRLSRASISHDSKASKPDLLPLLALAWLGLVDEDHDADPALLLTVKGWCGSLVSALEQDLSDAGIQKGPNKWSSIERLIRAEFREVSSDDGDDEDDEDDDNDEDMEDTDEPNGEASGPLSKVAKFPTNAPKPMVMNLLLSLFYANIGTYAAEFAAAYPTCPVKTVARVLQVLDEVSAIKDRTHLTEICKEPRRDQYRLLSWLSSNFGSNIAEATQASGLRIKGFPETVIQFVLANPVAGHNDLFNGHLRKAKGKSMLLFHGTTQRHLQSILRKGFTPAADIRFGAGLFMAENPQTSYYYAAKERGMKHHRKPWPKSPFEDWGILLACQVTGKGRPVRDGDPGTHVINKLDSIAIRYIFILPWGSIDEDLITSAPARSVVETEMEAAFKTIHEGIKDGNSAKDGGEEVVEPEVDQGSDEGEVQIVESGNYDYDEDEM</sequence>
<feature type="compositionally biased region" description="Basic and acidic residues" evidence="5">
    <location>
        <begin position="419"/>
        <end position="430"/>
    </location>
</feature>
<dbReference type="SUPFAM" id="SSF56399">
    <property type="entry name" value="ADP-ribosylation"/>
    <property type="match status" value="1"/>
</dbReference>
<keyword evidence="8" id="KW-1185">Reference proteome</keyword>
<evidence type="ECO:0000256" key="1">
    <source>
        <dbReference type="ARBA" id="ARBA00022676"/>
    </source>
</evidence>
<organism evidence="7 8">
    <name type="scientific">Rhynchosporium secalis</name>
    <name type="common">Barley scald fungus</name>
    <dbReference type="NCBI Taxonomy" id="38038"/>
    <lineage>
        <taxon>Eukaryota</taxon>
        <taxon>Fungi</taxon>
        <taxon>Dikarya</taxon>
        <taxon>Ascomycota</taxon>
        <taxon>Pezizomycotina</taxon>
        <taxon>Leotiomycetes</taxon>
        <taxon>Helotiales</taxon>
        <taxon>Ploettnerulaceae</taxon>
        <taxon>Rhynchosporium</taxon>
    </lineage>
</organism>
<feature type="domain" description="PARP catalytic" evidence="6">
    <location>
        <begin position="276"/>
        <end position="355"/>
    </location>
</feature>
<dbReference type="PANTHER" id="PTHR21328">
    <property type="entry name" value="POLY ADP-RIBOSE POLYMERASE FAMILY, MEMBER PARP"/>
    <property type="match status" value="1"/>
</dbReference>
<feature type="compositionally biased region" description="Acidic residues" evidence="5">
    <location>
        <begin position="431"/>
        <end position="446"/>
    </location>
</feature>
<dbReference type="GO" id="GO:0016779">
    <property type="term" value="F:nucleotidyltransferase activity"/>
    <property type="evidence" value="ECO:0007669"/>
    <property type="project" value="UniProtKB-KW"/>
</dbReference>
<dbReference type="EMBL" id="FJVC01000058">
    <property type="protein sequence ID" value="CZT41874.1"/>
    <property type="molecule type" value="Genomic_DNA"/>
</dbReference>
<evidence type="ECO:0000256" key="5">
    <source>
        <dbReference type="SAM" id="MobiDB-lite"/>
    </source>
</evidence>
<dbReference type="Pfam" id="PF00644">
    <property type="entry name" value="PARP"/>
    <property type="match status" value="1"/>
</dbReference>
<accession>A0A1E1LYB9</accession>
<name>A0A1E1LYB9_RHYSE</name>
<gene>
    <name evidence="7" type="ORF">RSE6_01677</name>
</gene>
<keyword evidence="3" id="KW-0548">Nucleotidyltransferase</keyword>
<feature type="region of interest" description="Disordered" evidence="5">
    <location>
        <begin position="419"/>
        <end position="462"/>
    </location>
</feature>
<dbReference type="Proteomes" id="UP000177625">
    <property type="component" value="Unassembled WGS sequence"/>
</dbReference>
<dbReference type="GO" id="GO:0003950">
    <property type="term" value="F:NAD+ poly-ADP-ribosyltransferase activity"/>
    <property type="evidence" value="ECO:0007669"/>
    <property type="project" value="InterPro"/>
</dbReference>
<evidence type="ECO:0000313" key="7">
    <source>
        <dbReference type="EMBL" id="CZT41874.1"/>
    </source>
</evidence>
<reference evidence="8" key="1">
    <citation type="submission" date="2016-03" db="EMBL/GenBank/DDBJ databases">
        <authorList>
            <person name="Guldener U."/>
        </authorList>
    </citation>
    <scope>NUCLEOTIDE SEQUENCE [LARGE SCALE GENOMIC DNA]</scope>
</reference>
<evidence type="ECO:0000256" key="4">
    <source>
        <dbReference type="ARBA" id="ARBA00023027"/>
    </source>
</evidence>
<dbReference type="InterPro" id="IPR012317">
    <property type="entry name" value="Poly(ADP-ribose)pol_cat_dom"/>
</dbReference>
<evidence type="ECO:0000259" key="6">
    <source>
        <dbReference type="Pfam" id="PF00644"/>
    </source>
</evidence>
<evidence type="ECO:0000256" key="3">
    <source>
        <dbReference type="ARBA" id="ARBA00022695"/>
    </source>
</evidence>
<dbReference type="AlphaFoldDB" id="A0A1E1LYB9"/>
<evidence type="ECO:0000313" key="8">
    <source>
        <dbReference type="Proteomes" id="UP000177625"/>
    </source>
</evidence>
<evidence type="ECO:0000256" key="2">
    <source>
        <dbReference type="ARBA" id="ARBA00022679"/>
    </source>
</evidence>
<keyword evidence="2" id="KW-0808">Transferase</keyword>
<dbReference type="InterPro" id="IPR051838">
    <property type="entry name" value="ARTD_PARP"/>
</dbReference>
<feature type="compositionally biased region" description="Acidic residues" evidence="5">
    <location>
        <begin position="114"/>
        <end position="138"/>
    </location>
</feature>
<protein>
    <recommendedName>
        <fullName evidence="6">PARP catalytic domain-containing protein</fullName>
    </recommendedName>
</protein>